<evidence type="ECO:0008006" key="3">
    <source>
        <dbReference type="Google" id="ProtNLM"/>
    </source>
</evidence>
<dbReference type="STRING" id="152573.SAMN04488051_103192"/>
<sequence>MRQAVEHFFQLYAEAYSNFDVDKVTELFSLPCLFLTDDSKLMMAEVSSLEKTIRHQFNLYRSLGVAQVKNRVQHLVRLSESMVFASLYWYFCDANGKVLQNCHTSYTLQRSGEHWRLVAVMIDDERFALKSIQP</sequence>
<accession>A0A1H4B5I9</accession>
<evidence type="ECO:0000313" key="1">
    <source>
        <dbReference type="EMBL" id="SEA43545.1"/>
    </source>
</evidence>
<name>A0A1H4B5I9_ALKAM</name>
<keyword evidence="2" id="KW-1185">Reference proteome</keyword>
<dbReference type="OrthoDB" id="5770023at2"/>
<dbReference type="Gene3D" id="3.10.450.50">
    <property type="match status" value="1"/>
</dbReference>
<proteinExistence type="predicted"/>
<reference evidence="1 2" key="1">
    <citation type="submission" date="2016-10" db="EMBL/GenBank/DDBJ databases">
        <authorList>
            <person name="de Groot N.N."/>
        </authorList>
    </citation>
    <scope>NUCLEOTIDE SEQUENCE [LARGE SCALE GENOMIC DNA]</scope>
    <source>
        <strain evidence="1 2">CGMCC 1.3430</strain>
    </source>
</reference>
<dbReference type="EMBL" id="FNRM01000003">
    <property type="protein sequence ID" value="SEA43545.1"/>
    <property type="molecule type" value="Genomic_DNA"/>
</dbReference>
<dbReference type="InterPro" id="IPR032710">
    <property type="entry name" value="NTF2-like_dom_sf"/>
</dbReference>
<protein>
    <recommendedName>
        <fullName evidence="3">SnoaL-like domain-containing protein</fullName>
    </recommendedName>
</protein>
<gene>
    <name evidence="1" type="ORF">SAMN04488051_103192</name>
</gene>
<dbReference type="Proteomes" id="UP000198773">
    <property type="component" value="Unassembled WGS sequence"/>
</dbReference>
<evidence type="ECO:0000313" key="2">
    <source>
        <dbReference type="Proteomes" id="UP000198773"/>
    </source>
</evidence>
<organism evidence="1 2">
    <name type="scientific">Alkalimonas amylolytica</name>
    <dbReference type="NCBI Taxonomy" id="152573"/>
    <lineage>
        <taxon>Bacteria</taxon>
        <taxon>Pseudomonadati</taxon>
        <taxon>Pseudomonadota</taxon>
        <taxon>Gammaproteobacteria</taxon>
        <taxon>Alkalimonas</taxon>
    </lineage>
</organism>
<dbReference type="AlphaFoldDB" id="A0A1H4B5I9"/>
<dbReference type="SUPFAM" id="SSF54427">
    <property type="entry name" value="NTF2-like"/>
    <property type="match status" value="1"/>
</dbReference>
<dbReference type="RefSeq" id="WP_091341424.1">
    <property type="nucleotide sequence ID" value="NZ_FNRM01000003.1"/>
</dbReference>